<feature type="transmembrane region" description="Helical" evidence="2">
    <location>
        <begin position="83"/>
        <end position="105"/>
    </location>
</feature>
<organism evidence="4 5">
    <name type="scientific">Methylotenera mobilis</name>
    <dbReference type="NCBI Taxonomy" id="359408"/>
    <lineage>
        <taxon>Bacteria</taxon>
        <taxon>Pseudomonadati</taxon>
        <taxon>Pseudomonadota</taxon>
        <taxon>Betaproteobacteria</taxon>
        <taxon>Nitrosomonadales</taxon>
        <taxon>Methylophilaceae</taxon>
        <taxon>Methylotenera</taxon>
    </lineage>
</organism>
<dbReference type="Gene3D" id="3.40.50.720">
    <property type="entry name" value="NAD(P)-binding Rossmann-like Domain"/>
    <property type="match status" value="2"/>
</dbReference>
<feature type="transmembrane region" description="Helical" evidence="2">
    <location>
        <begin position="50"/>
        <end position="71"/>
    </location>
</feature>
<proteinExistence type="inferred from homology"/>
<evidence type="ECO:0000313" key="5">
    <source>
        <dbReference type="Proteomes" id="UP000264313"/>
    </source>
</evidence>
<evidence type="ECO:0000256" key="1">
    <source>
        <dbReference type="ARBA" id="ARBA00007430"/>
    </source>
</evidence>
<dbReference type="CDD" id="cd05237">
    <property type="entry name" value="UDP_invert_4-6DH_SDR_e"/>
    <property type="match status" value="1"/>
</dbReference>
<dbReference type="SUPFAM" id="SSF53335">
    <property type="entry name" value="S-adenosyl-L-methionine-dependent methyltransferases"/>
    <property type="match status" value="1"/>
</dbReference>
<dbReference type="InterPro" id="IPR003869">
    <property type="entry name" value="Polysac_CapD-like"/>
</dbReference>
<dbReference type="PANTHER" id="PTHR43318">
    <property type="entry name" value="UDP-N-ACETYLGLUCOSAMINE 4,6-DEHYDRATASE"/>
    <property type="match status" value="1"/>
</dbReference>
<dbReference type="Pfam" id="PF13727">
    <property type="entry name" value="CoA_binding_3"/>
    <property type="match status" value="1"/>
</dbReference>
<dbReference type="InterPro" id="IPR036291">
    <property type="entry name" value="NAD(P)-bd_dom_sf"/>
</dbReference>
<dbReference type="Pfam" id="PF02719">
    <property type="entry name" value="Polysacc_synt_2"/>
    <property type="match status" value="1"/>
</dbReference>
<feature type="domain" description="Polysaccharide biosynthesis protein CapD-like" evidence="3">
    <location>
        <begin position="287"/>
        <end position="569"/>
    </location>
</feature>
<dbReference type="InterPro" id="IPR029063">
    <property type="entry name" value="SAM-dependent_MTases_sf"/>
</dbReference>
<dbReference type="EMBL" id="DNAA01000222">
    <property type="protein sequence ID" value="HBA09733.1"/>
    <property type="molecule type" value="Genomic_DNA"/>
</dbReference>
<sequence length="631" mass="69789">MMRKINQINLITSVALLHDIVVASLAWCFSYLLRFNFSLSTEHMDQMLQSLILVVPLQACLFVFFGLYRGVWRFASVNDLKRIMFAVISATALATLVLFMLQSGIVIPRSVLILDPILLVMMMGGSRFVYRAWKDHQLYGVTLKQGNPVIILGAGEAAVALVKDLALSAQWRVVGLVDDDVSMHGREIFGVKILGAINQLEIISNRLSVTYVIVAMPSAHHQKRKQAIDLATQLNLEVMTVPAIDDLMSGKVSVSQIRKVDVEDLLGRDAVKLDSSGLQMLIDHQTVLVSGAGGSIGSELCRQIVKYHPDTLICLDISEFSLYQLEQELTGMNLETKLVYFTCDVKNKVRINHILAQYQPSVVFHAAAYKHVPMMENGNVWEALSNNVIGTHTLAQACKSNGVSKFVLISTDKAVNPTNVMGASKRLAEMVCQGLQSDNGTRFVIVRFGNVLGSSGSVIPKFREQIAKGGPITITHPEITRYFMSIPEAAQLVMQAGLMGKGGEIFVLDMGEPVKIADLAADMVRLSGFSTDEIKIEYVGLRPGEKLYEELLADDEHTMPTPHEKLRIAQARTADISWVNSLLLWIEGLHGTHETQMKLELSSWVEEYSPQILNVTDGHAQSISQQHITLH</sequence>
<dbReference type="STRING" id="1132855.GCA_000384255_01677"/>
<accession>A0A351RCG2</accession>
<evidence type="ECO:0000259" key="3">
    <source>
        <dbReference type="Pfam" id="PF02719"/>
    </source>
</evidence>
<protein>
    <submittedName>
        <fullName evidence="4">Polysaccharide biosynthesis protein</fullName>
    </submittedName>
</protein>
<reference evidence="4 5" key="1">
    <citation type="journal article" date="2018" name="Nat. Biotechnol.">
        <title>A standardized bacterial taxonomy based on genome phylogeny substantially revises the tree of life.</title>
        <authorList>
            <person name="Parks D.H."/>
            <person name="Chuvochina M."/>
            <person name="Waite D.W."/>
            <person name="Rinke C."/>
            <person name="Skarshewski A."/>
            <person name="Chaumeil P.A."/>
            <person name="Hugenholtz P."/>
        </authorList>
    </citation>
    <scope>NUCLEOTIDE SEQUENCE [LARGE SCALE GENOMIC DNA]</scope>
    <source>
        <strain evidence="4">UBA9958</strain>
    </source>
</reference>
<keyword evidence="2" id="KW-0472">Membrane</keyword>
<comment type="similarity">
    <text evidence="1">Belongs to the polysaccharide synthase family.</text>
</comment>
<gene>
    <name evidence="4" type="ORF">DCW48_09410</name>
</gene>
<dbReference type="PANTHER" id="PTHR43318:SF1">
    <property type="entry name" value="POLYSACCHARIDE BIOSYNTHESIS PROTEIN EPSC-RELATED"/>
    <property type="match status" value="1"/>
</dbReference>
<dbReference type="SUPFAM" id="SSF51735">
    <property type="entry name" value="NAD(P)-binding Rossmann-fold domains"/>
    <property type="match status" value="1"/>
</dbReference>
<evidence type="ECO:0000313" key="4">
    <source>
        <dbReference type="EMBL" id="HBA09733.1"/>
    </source>
</evidence>
<dbReference type="AlphaFoldDB" id="A0A351RCG2"/>
<name>A0A351RCG2_9PROT</name>
<dbReference type="InterPro" id="IPR051203">
    <property type="entry name" value="Polysaccharide_Synthase-Rel"/>
</dbReference>
<dbReference type="Proteomes" id="UP000264313">
    <property type="component" value="Unassembled WGS sequence"/>
</dbReference>
<keyword evidence="2" id="KW-1133">Transmembrane helix</keyword>
<keyword evidence="2" id="KW-0812">Transmembrane</keyword>
<evidence type="ECO:0000256" key="2">
    <source>
        <dbReference type="SAM" id="Phobius"/>
    </source>
</evidence>
<comment type="caution">
    <text evidence="4">The sequence shown here is derived from an EMBL/GenBank/DDBJ whole genome shotgun (WGS) entry which is preliminary data.</text>
</comment>